<feature type="domain" description="Cardiolipin synthase N-terminal" evidence="8">
    <location>
        <begin position="50"/>
        <end position="91"/>
    </location>
</feature>
<reference evidence="9 10" key="1">
    <citation type="journal article" date="2025" name="Microbiol. Resour. Announc.">
        <title>Draft genome sequences for Neonectria magnoliae and Neonectria punicea, canker pathogens of Liriodendron tulipifera and Acer saccharum in West Virginia.</title>
        <authorList>
            <person name="Petronek H.M."/>
            <person name="Kasson M.T."/>
            <person name="Metheny A.M."/>
            <person name="Stauder C.M."/>
            <person name="Lovett B."/>
            <person name="Lynch S.C."/>
            <person name="Garnas J.R."/>
            <person name="Kasson L.R."/>
            <person name="Stajich J.E."/>
        </authorList>
    </citation>
    <scope>NUCLEOTIDE SEQUENCE [LARGE SCALE GENOMIC DNA]</scope>
    <source>
        <strain evidence="9 10">NRRL 64653</strain>
    </source>
</reference>
<organism evidence="9 10">
    <name type="scientific">Neonectria punicea</name>
    <dbReference type="NCBI Taxonomy" id="979145"/>
    <lineage>
        <taxon>Eukaryota</taxon>
        <taxon>Fungi</taxon>
        <taxon>Dikarya</taxon>
        <taxon>Ascomycota</taxon>
        <taxon>Pezizomycotina</taxon>
        <taxon>Sordariomycetes</taxon>
        <taxon>Hypocreomycetidae</taxon>
        <taxon>Hypocreales</taxon>
        <taxon>Nectriaceae</taxon>
        <taxon>Neonectria</taxon>
    </lineage>
</organism>
<evidence type="ECO:0000256" key="7">
    <source>
        <dbReference type="SAM" id="SignalP"/>
    </source>
</evidence>
<gene>
    <name evidence="9" type="ORF">QQX98_000680</name>
</gene>
<evidence type="ECO:0000256" key="3">
    <source>
        <dbReference type="ARBA" id="ARBA00022692"/>
    </source>
</evidence>
<keyword evidence="3 6" id="KW-0812">Transmembrane</keyword>
<dbReference type="EMBL" id="JAZAVJ010000006">
    <property type="protein sequence ID" value="KAK7424070.1"/>
    <property type="molecule type" value="Genomic_DNA"/>
</dbReference>
<sequence length="107" mass="11758">MSFSIIPFLQLWMATLALAAPVASDIVNAEGAKPWHYGTGGGILGFIVLILDIIVWLEVLQSNRPPSHKVLWCLVVFIFPIGGMVIYWLFSNRKSHMTGSGGYEPIA</sequence>
<evidence type="ECO:0000313" key="10">
    <source>
        <dbReference type="Proteomes" id="UP001498476"/>
    </source>
</evidence>
<feature type="signal peptide" evidence="7">
    <location>
        <begin position="1"/>
        <end position="19"/>
    </location>
</feature>
<feature type="transmembrane region" description="Helical" evidence="6">
    <location>
        <begin position="35"/>
        <end position="57"/>
    </location>
</feature>
<evidence type="ECO:0000256" key="1">
    <source>
        <dbReference type="ARBA" id="ARBA00004651"/>
    </source>
</evidence>
<proteinExistence type="predicted"/>
<evidence type="ECO:0000313" key="9">
    <source>
        <dbReference type="EMBL" id="KAK7424070.1"/>
    </source>
</evidence>
<feature type="chain" id="PRO_5046578124" description="Cardiolipin synthase N-terminal domain-containing protein" evidence="7">
    <location>
        <begin position="20"/>
        <end position="107"/>
    </location>
</feature>
<feature type="transmembrane region" description="Helical" evidence="6">
    <location>
        <begin position="69"/>
        <end position="90"/>
    </location>
</feature>
<protein>
    <recommendedName>
        <fullName evidence="8">Cardiolipin synthase N-terminal domain-containing protein</fullName>
    </recommendedName>
</protein>
<evidence type="ECO:0000256" key="5">
    <source>
        <dbReference type="ARBA" id="ARBA00023136"/>
    </source>
</evidence>
<dbReference type="Pfam" id="PF13396">
    <property type="entry name" value="PLDc_N"/>
    <property type="match status" value="1"/>
</dbReference>
<name>A0ABR1HT83_9HYPO</name>
<keyword evidence="5 6" id="KW-0472">Membrane</keyword>
<comment type="caution">
    <text evidence="9">The sequence shown here is derived from an EMBL/GenBank/DDBJ whole genome shotgun (WGS) entry which is preliminary data.</text>
</comment>
<keyword evidence="2" id="KW-1003">Cell membrane</keyword>
<keyword evidence="7" id="KW-0732">Signal</keyword>
<keyword evidence="4 6" id="KW-1133">Transmembrane helix</keyword>
<comment type="subcellular location">
    <subcellularLocation>
        <location evidence="1">Cell membrane</location>
        <topology evidence="1">Multi-pass membrane protein</topology>
    </subcellularLocation>
</comment>
<dbReference type="InterPro" id="IPR027379">
    <property type="entry name" value="CLS_N"/>
</dbReference>
<accession>A0ABR1HT83</accession>
<evidence type="ECO:0000259" key="8">
    <source>
        <dbReference type="Pfam" id="PF13396"/>
    </source>
</evidence>
<dbReference type="Proteomes" id="UP001498476">
    <property type="component" value="Unassembled WGS sequence"/>
</dbReference>
<evidence type="ECO:0000256" key="2">
    <source>
        <dbReference type="ARBA" id="ARBA00022475"/>
    </source>
</evidence>
<evidence type="ECO:0000256" key="4">
    <source>
        <dbReference type="ARBA" id="ARBA00022989"/>
    </source>
</evidence>
<evidence type="ECO:0000256" key="6">
    <source>
        <dbReference type="SAM" id="Phobius"/>
    </source>
</evidence>
<keyword evidence="10" id="KW-1185">Reference proteome</keyword>